<evidence type="ECO:0000256" key="4">
    <source>
        <dbReference type="ARBA" id="ARBA00023136"/>
    </source>
</evidence>
<sequence>MREADDGNLIHYYSQGRTARAWVCDAVDRLAGADPGLNQLRMALQAVLGVVAALGLTYLFVRLTGAMQLPVGSEPAAVLTAANYAMLLVSMLVAGIVAMMSAFTVQDPTARGQVLSSLLLPVLMLIGLVLGLLVGPYHVLSLAYLVLAMAVAVYIRRFPPRGFGAGMGVFFGAFLGFFLSAELALHDIGWIAADLGIGALASLLVRFAFFRPDPERTLARMFRSAGARSRRLLTLSVGVLAEADERRIRAGEEHIRRQLVRLNETTLMIDAQLAETRPRTAAVEAHRLFDAELALSDCARFAVALATEGSPSAVRRRAADAVSALLDGDPAGVSRAVAALREVECDGHRATVQASRLAACVEHYAAARDRVGRPLGKKEIAEAAGGDFTPAVLLVNNWLPGSVPVSAEASTTRGRGRLDRATMASHVRTTVQITIAGTLAVVAGNAVSGPRLYWAVLATFFAFVMATNSGEQLRRALFRIGGTAIGIVVGDLFVHLTGGDVWSSLAIILVALFLGIYLIRLNYMFMVIAITVVISQLYEQLAEFSWQLLVLRLAETAIGAGAVILTVLFIVPLHPQRVLTTGVLRWFTALRSLLESAFGRLDGQREPLRPLVRDVDAAYAALVASATPLRPVTFGRNSTQLTEILVVSSAARQHARSLAAVIEKADADGEVLPLADNRQLRAAAEQLQTATEAIERRIATGEHGRYVRSSALVALALDDLRLRQSPLAQALDDLTLLDGALARLATALQMDVDDHDTGQPADEVHVGNEL</sequence>
<feature type="transmembrane region" description="Helical" evidence="5">
    <location>
        <begin position="452"/>
        <end position="469"/>
    </location>
</feature>
<feature type="domain" description="Integral membrane bound transporter" evidence="6">
    <location>
        <begin position="439"/>
        <end position="565"/>
    </location>
</feature>
<feature type="transmembrane region" description="Helical" evidence="5">
    <location>
        <begin position="523"/>
        <end position="538"/>
    </location>
</feature>
<organism evidence="7 8">
    <name type="scientific">Pseudonocardia aurantiaca</name>
    <dbReference type="NCBI Taxonomy" id="75290"/>
    <lineage>
        <taxon>Bacteria</taxon>
        <taxon>Bacillati</taxon>
        <taxon>Actinomycetota</taxon>
        <taxon>Actinomycetes</taxon>
        <taxon>Pseudonocardiales</taxon>
        <taxon>Pseudonocardiaceae</taxon>
        <taxon>Pseudonocardia</taxon>
    </lineage>
</organism>
<dbReference type="InterPro" id="IPR049453">
    <property type="entry name" value="Memb_transporter_dom"/>
</dbReference>
<feature type="transmembrane region" description="Helical" evidence="5">
    <location>
        <begin position="427"/>
        <end position="446"/>
    </location>
</feature>
<keyword evidence="8" id="KW-1185">Reference proteome</keyword>
<feature type="transmembrane region" description="Helical" evidence="5">
    <location>
        <begin position="162"/>
        <end position="184"/>
    </location>
</feature>
<feature type="transmembrane region" description="Helical" evidence="5">
    <location>
        <begin position="81"/>
        <end position="102"/>
    </location>
</feature>
<evidence type="ECO:0000256" key="3">
    <source>
        <dbReference type="ARBA" id="ARBA00022989"/>
    </source>
</evidence>
<comment type="subcellular location">
    <subcellularLocation>
        <location evidence="1">Membrane</location>
        <topology evidence="1">Multi-pass membrane protein</topology>
    </subcellularLocation>
</comment>
<keyword evidence="4 5" id="KW-0472">Membrane</keyword>
<feature type="transmembrane region" description="Helical" evidence="5">
    <location>
        <begin position="550"/>
        <end position="571"/>
    </location>
</feature>
<keyword evidence="3 5" id="KW-1133">Transmembrane helix</keyword>
<evidence type="ECO:0000256" key="1">
    <source>
        <dbReference type="ARBA" id="ARBA00004141"/>
    </source>
</evidence>
<feature type="transmembrane region" description="Helical" evidence="5">
    <location>
        <begin position="114"/>
        <end position="133"/>
    </location>
</feature>
<feature type="transmembrane region" description="Helical" evidence="5">
    <location>
        <begin position="476"/>
        <end position="495"/>
    </location>
</feature>
<keyword evidence="2 5" id="KW-0812">Transmembrane</keyword>
<proteinExistence type="predicted"/>
<dbReference type="Proteomes" id="UP001597145">
    <property type="component" value="Unassembled WGS sequence"/>
</dbReference>
<reference evidence="8" key="1">
    <citation type="journal article" date="2019" name="Int. J. Syst. Evol. Microbiol.">
        <title>The Global Catalogue of Microorganisms (GCM) 10K type strain sequencing project: providing services to taxonomists for standard genome sequencing and annotation.</title>
        <authorList>
            <consortium name="The Broad Institute Genomics Platform"/>
            <consortium name="The Broad Institute Genome Sequencing Center for Infectious Disease"/>
            <person name="Wu L."/>
            <person name="Ma J."/>
        </authorList>
    </citation>
    <scope>NUCLEOTIDE SEQUENCE [LARGE SCALE GENOMIC DNA]</scope>
    <source>
        <strain evidence="8">JCM 12165</strain>
    </source>
</reference>
<name>A0ABW4FX78_9PSEU</name>
<evidence type="ECO:0000313" key="7">
    <source>
        <dbReference type="EMBL" id="MFD1535120.1"/>
    </source>
</evidence>
<feature type="transmembrane region" description="Helical" evidence="5">
    <location>
        <begin position="190"/>
        <end position="210"/>
    </location>
</feature>
<dbReference type="EMBL" id="JBHUCP010000049">
    <property type="protein sequence ID" value="MFD1535120.1"/>
    <property type="molecule type" value="Genomic_DNA"/>
</dbReference>
<gene>
    <name evidence="7" type="ORF">ACFSCY_37505</name>
</gene>
<evidence type="ECO:0000313" key="8">
    <source>
        <dbReference type="Proteomes" id="UP001597145"/>
    </source>
</evidence>
<feature type="transmembrane region" description="Helical" evidence="5">
    <location>
        <begin position="139"/>
        <end position="155"/>
    </location>
</feature>
<evidence type="ECO:0000259" key="6">
    <source>
        <dbReference type="Pfam" id="PF13515"/>
    </source>
</evidence>
<dbReference type="RefSeq" id="WP_343981156.1">
    <property type="nucleotide sequence ID" value="NZ_BAAAJG010000013.1"/>
</dbReference>
<dbReference type="Pfam" id="PF13515">
    <property type="entry name" value="FUSC_2"/>
    <property type="match status" value="1"/>
</dbReference>
<feature type="transmembrane region" description="Helical" evidence="5">
    <location>
        <begin position="42"/>
        <end position="61"/>
    </location>
</feature>
<comment type="caution">
    <text evidence="7">The sequence shown here is derived from an EMBL/GenBank/DDBJ whole genome shotgun (WGS) entry which is preliminary data.</text>
</comment>
<protein>
    <submittedName>
        <fullName evidence="7">FUSC family protein</fullName>
    </submittedName>
</protein>
<evidence type="ECO:0000256" key="5">
    <source>
        <dbReference type="SAM" id="Phobius"/>
    </source>
</evidence>
<evidence type="ECO:0000256" key="2">
    <source>
        <dbReference type="ARBA" id="ARBA00022692"/>
    </source>
</evidence>
<accession>A0ABW4FX78</accession>